<name>A0AAU9JFX1_9CILI</name>
<dbReference type="SUPFAM" id="SSF52833">
    <property type="entry name" value="Thioredoxin-like"/>
    <property type="match status" value="1"/>
</dbReference>
<organism evidence="1 2">
    <name type="scientific">Blepharisma stoltei</name>
    <dbReference type="NCBI Taxonomy" id="1481888"/>
    <lineage>
        <taxon>Eukaryota</taxon>
        <taxon>Sar</taxon>
        <taxon>Alveolata</taxon>
        <taxon>Ciliophora</taxon>
        <taxon>Postciliodesmatophora</taxon>
        <taxon>Heterotrichea</taxon>
        <taxon>Heterotrichida</taxon>
        <taxon>Blepharismidae</taxon>
        <taxon>Blepharisma</taxon>
    </lineage>
</organism>
<evidence type="ECO:0000313" key="1">
    <source>
        <dbReference type="EMBL" id="CAG9322995.1"/>
    </source>
</evidence>
<dbReference type="EMBL" id="CAJZBQ010000033">
    <property type="protein sequence ID" value="CAG9322995.1"/>
    <property type="molecule type" value="Genomic_DNA"/>
</dbReference>
<gene>
    <name evidence="1" type="ORF">BSTOLATCC_MIC32900</name>
</gene>
<dbReference type="Gene3D" id="3.40.30.10">
    <property type="entry name" value="Glutaredoxin"/>
    <property type="match status" value="1"/>
</dbReference>
<dbReference type="Proteomes" id="UP001162131">
    <property type="component" value="Unassembled WGS sequence"/>
</dbReference>
<proteinExistence type="predicted"/>
<dbReference type="CDD" id="cd02961">
    <property type="entry name" value="PDI_a_family"/>
    <property type="match status" value="1"/>
</dbReference>
<evidence type="ECO:0000313" key="2">
    <source>
        <dbReference type="Proteomes" id="UP001162131"/>
    </source>
</evidence>
<dbReference type="InterPro" id="IPR036249">
    <property type="entry name" value="Thioredoxin-like_sf"/>
</dbReference>
<protein>
    <submittedName>
        <fullName evidence="1">Uncharacterized protein</fullName>
    </submittedName>
</protein>
<sequence length="240" mass="28172">MNPQPGKFRFFLRELKKWITKTFIKKSVFLSPLPTITQRLKGKIYRDPSTTHFTIKKIIKGTLGFIPVALFAHWVGYSVSQRVNFNDFITHFRSEDQIYSVVDTGKPVITFMFLPGDPFSEVLQSDFHKAAIEYSHHVSFMKINCAEHASFCRKRSINYFPWIEIYIPPALNPSFYDKMMDRLLKSDGKYTICPYRSDFSYQGIIAALQELYLIPKKDPYSDIKIKLRFDLEERSHELSK</sequence>
<keyword evidence="2" id="KW-1185">Reference proteome</keyword>
<accession>A0AAU9JFX1</accession>
<comment type="caution">
    <text evidence="1">The sequence shown here is derived from an EMBL/GenBank/DDBJ whole genome shotgun (WGS) entry which is preliminary data.</text>
</comment>
<dbReference type="PANTHER" id="PTHR36076:SF1">
    <property type="entry name" value="THIOREDOXIN SUPERFAMILY PROTEIN"/>
    <property type="match status" value="1"/>
</dbReference>
<reference evidence="1" key="1">
    <citation type="submission" date="2021-09" db="EMBL/GenBank/DDBJ databases">
        <authorList>
            <consortium name="AG Swart"/>
            <person name="Singh M."/>
            <person name="Singh A."/>
            <person name="Seah K."/>
            <person name="Emmerich C."/>
        </authorList>
    </citation>
    <scope>NUCLEOTIDE SEQUENCE</scope>
    <source>
        <strain evidence="1">ATCC30299</strain>
    </source>
</reference>
<dbReference type="PANTHER" id="PTHR36076">
    <property type="entry name" value="THIOREDOXIN SUPERFAMILY PROTEIN"/>
    <property type="match status" value="1"/>
</dbReference>
<dbReference type="AlphaFoldDB" id="A0AAU9JFX1"/>